<protein>
    <submittedName>
        <fullName evidence="1">Uncharacterized protein</fullName>
    </submittedName>
</protein>
<proteinExistence type="predicted"/>
<name>A0AC61D938_9FIRM</name>
<dbReference type="EMBL" id="PEDL01000019">
    <property type="protein sequence ID" value="PHV69734.1"/>
    <property type="molecule type" value="Genomic_DNA"/>
</dbReference>
<evidence type="ECO:0000313" key="2">
    <source>
        <dbReference type="Proteomes" id="UP000224460"/>
    </source>
</evidence>
<keyword evidence="2" id="KW-1185">Reference proteome</keyword>
<reference evidence="1" key="1">
    <citation type="submission" date="2017-10" db="EMBL/GenBank/DDBJ databases">
        <title>Genome sequence of cellulolytic Lachnospiraceae bacterium XHS1971 isolated from hotspring sediment.</title>
        <authorList>
            <person name="Vasudevan G."/>
            <person name="Joshi A.J."/>
            <person name="Hivarkar S."/>
            <person name="Lanjekar V.B."/>
            <person name="Dhakephalkar P.K."/>
            <person name="Dagar S."/>
        </authorList>
    </citation>
    <scope>NUCLEOTIDE SEQUENCE</scope>
    <source>
        <strain evidence="1">XHS1971</strain>
    </source>
</reference>
<organism evidence="1 2">
    <name type="scientific">Sporanaerobium hydrogeniformans</name>
    <dbReference type="NCBI Taxonomy" id="3072179"/>
    <lineage>
        <taxon>Bacteria</taxon>
        <taxon>Bacillati</taxon>
        <taxon>Bacillota</taxon>
        <taxon>Clostridia</taxon>
        <taxon>Lachnospirales</taxon>
        <taxon>Lachnospiraceae</taxon>
        <taxon>Sporanaerobium</taxon>
    </lineage>
</organism>
<sequence length="216" mass="26015">MKNVKDAMKEINLFRNEVNQLNSLSLQHPVEDATDEITIVLNENENLDTYIRQYHEFMGENELSYFSDVRIYESDEIEDVLEKILEDIITGRILGGVLMTSYKDIKHTEVTGRCFKALIEQIRLEHVCYPLDFYIKNEDTNKELDELIKTTLQLLDKREITERIQFKNAIINEIIEYYYIFHDVWEDLNAKWDERLEKMKLEKEQQDRIDEFYLEE</sequence>
<dbReference type="Proteomes" id="UP000224460">
    <property type="component" value="Unassembled WGS sequence"/>
</dbReference>
<evidence type="ECO:0000313" key="1">
    <source>
        <dbReference type="EMBL" id="PHV69734.1"/>
    </source>
</evidence>
<comment type="caution">
    <text evidence="1">The sequence shown here is derived from an EMBL/GenBank/DDBJ whole genome shotgun (WGS) entry which is preliminary data.</text>
</comment>
<gene>
    <name evidence="1" type="ORF">CS063_14145</name>
</gene>
<accession>A0AC61D938</accession>